<evidence type="ECO:0000313" key="3">
    <source>
        <dbReference type="Proteomes" id="UP000075321"/>
    </source>
</evidence>
<dbReference type="InterPro" id="IPR013766">
    <property type="entry name" value="Thioredoxin_domain"/>
</dbReference>
<evidence type="ECO:0000259" key="1">
    <source>
        <dbReference type="PROSITE" id="PS51352"/>
    </source>
</evidence>
<gene>
    <name evidence="2" type="ORF">HAPAU_06260</name>
</gene>
<name>A0A151AHW1_9EURY</name>
<dbReference type="RefSeq" id="WP_066379426.1">
    <property type="nucleotide sequence ID" value="NZ_LTAZ01000002.1"/>
</dbReference>
<feature type="domain" description="Thioredoxin" evidence="1">
    <location>
        <begin position="1"/>
        <end position="129"/>
    </location>
</feature>
<dbReference type="PATRIC" id="fig|1008153.3.peg.628"/>
<proteinExistence type="predicted"/>
<sequence>MTLETMRPNPTWDPNAHERELEPFRRHAEDLTVRVWGGDWCGDCRAVLPDVGAALDAAGIPDEQVHEYPVEKRDDGSKEGELVEEYDIEYIPTIIIEREGEEVARFVESEPISAVAHLAEQLRGIEASA</sequence>
<dbReference type="Gene3D" id="3.40.30.10">
    <property type="entry name" value="Glutaredoxin"/>
    <property type="match status" value="1"/>
</dbReference>
<dbReference type="OrthoDB" id="195058at2157"/>
<dbReference type="CDD" id="cd02947">
    <property type="entry name" value="TRX_family"/>
    <property type="match status" value="1"/>
</dbReference>
<accession>A0A151AHW1</accession>
<dbReference type="InterPro" id="IPR036249">
    <property type="entry name" value="Thioredoxin-like_sf"/>
</dbReference>
<evidence type="ECO:0000313" key="2">
    <source>
        <dbReference type="EMBL" id="KYH27174.1"/>
    </source>
</evidence>
<dbReference type="PROSITE" id="PS51352">
    <property type="entry name" value="THIOREDOXIN_2"/>
    <property type="match status" value="1"/>
</dbReference>
<dbReference type="Pfam" id="PF00085">
    <property type="entry name" value="Thioredoxin"/>
    <property type="match status" value="1"/>
</dbReference>
<comment type="caution">
    <text evidence="2">The sequence shown here is derived from an EMBL/GenBank/DDBJ whole genome shotgun (WGS) entry which is preliminary data.</text>
</comment>
<organism evidence="2 3">
    <name type="scientific">Halalkalicoccus paucihalophilus</name>
    <dbReference type="NCBI Taxonomy" id="1008153"/>
    <lineage>
        <taxon>Archaea</taxon>
        <taxon>Methanobacteriati</taxon>
        <taxon>Methanobacteriota</taxon>
        <taxon>Stenosarchaea group</taxon>
        <taxon>Halobacteria</taxon>
        <taxon>Halobacteriales</taxon>
        <taxon>Halococcaceae</taxon>
        <taxon>Halalkalicoccus</taxon>
    </lineage>
</organism>
<dbReference type="Proteomes" id="UP000075321">
    <property type="component" value="Unassembled WGS sequence"/>
</dbReference>
<dbReference type="EMBL" id="LTAZ01000002">
    <property type="protein sequence ID" value="KYH27174.1"/>
    <property type="molecule type" value="Genomic_DNA"/>
</dbReference>
<protein>
    <submittedName>
        <fullName evidence="2">Thioredoxin</fullName>
    </submittedName>
</protein>
<dbReference type="AlphaFoldDB" id="A0A151AHW1"/>
<dbReference type="SUPFAM" id="SSF52833">
    <property type="entry name" value="Thioredoxin-like"/>
    <property type="match status" value="1"/>
</dbReference>
<keyword evidence="3" id="KW-1185">Reference proteome</keyword>
<reference evidence="2 3" key="1">
    <citation type="submission" date="2016-02" db="EMBL/GenBank/DDBJ databases">
        <title>Genome sequence of Halalkalicoccus paucihalophilus DSM 24557.</title>
        <authorList>
            <person name="Poehlein A."/>
            <person name="Daniel R."/>
        </authorList>
    </citation>
    <scope>NUCLEOTIDE SEQUENCE [LARGE SCALE GENOMIC DNA]</scope>
    <source>
        <strain evidence="2 3">DSM 24557</strain>
    </source>
</reference>